<feature type="coiled-coil region" evidence="1">
    <location>
        <begin position="107"/>
        <end position="134"/>
    </location>
</feature>
<accession>A0A1Q9EUX2</accession>
<dbReference type="OrthoDB" id="448918at2759"/>
<sequence>MWFCVRPKPKWRLRFRLSGKRAWSIFKLKKSRLEALLRREKEAEALQRKEAARTQRLDEEVRYWKNCGLILRRKQAGEMLKRSRNDSCEEELFNYVEQAGPQVAMEIEALRAQAKELRIQIKEMERLAASGRAQEVDLIAKNQSMAHSVSTSKGCHALAKSGISMAEAAAKASREKATSLRAELQEAWIFRRPEEVEEGLGVEEVEYWRRKVDEKKAEVERATADQQRLRGTLRESAPSLDLDVGEALATRCGIDISDRTMCKAEVAFCYRGIVGVEVIIAKEMSLF</sequence>
<dbReference type="Proteomes" id="UP000186817">
    <property type="component" value="Unassembled WGS sequence"/>
</dbReference>
<evidence type="ECO:0000256" key="1">
    <source>
        <dbReference type="SAM" id="Coils"/>
    </source>
</evidence>
<proteinExistence type="predicted"/>
<keyword evidence="1" id="KW-0175">Coiled coil</keyword>
<dbReference type="EMBL" id="LSRX01000063">
    <property type="protein sequence ID" value="OLQ11218.1"/>
    <property type="molecule type" value="Genomic_DNA"/>
</dbReference>
<name>A0A1Q9EUX2_SYMMI</name>
<gene>
    <name evidence="2" type="ORF">AK812_SmicGene4979</name>
</gene>
<reference evidence="2 3" key="1">
    <citation type="submission" date="2016-02" db="EMBL/GenBank/DDBJ databases">
        <title>Genome analysis of coral dinoflagellate symbionts highlights evolutionary adaptations to a symbiotic lifestyle.</title>
        <authorList>
            <person name="Aranda M."/>
            <person name="Li Y."/>
            <person name="Liew Y.J."/>
            <person name="Baumgarten S."/>
            <person name="Simakov O."/>
            <person name="Wilson M."/>
            <person name="Piel J."/>
            <person name="Ashoor H."/>
            <person name="Bougouffa S."/>
            <person name="Bajic V.B."/>
            <person name="Ryu T."/>
            <person name="Ravasi T."/>
            <person name="Bayer T."/>
            <person name="Micklem G."/>
            <person name="Kim H."/>
            <person name="Bhak J."/>
            <person name="Lajeunesse T.C."/>
            <person name="Voolstra C.R."/>
        </authorList>
    </citation>
    <scope>NUCLEOTIDE SEQUENCE [LARGE SCALE GENOMIC DNA]</scope>
    <source>
        <strain evidence="2 3">CCMP2467</strain>
    </source>
</reference>
<protein>
    <submittedName>
        <fullName evidence="2">Uncharacterized protein</fullName>
    </submittedName>
</protein>
<dbReference type="AlphaFoldDB" id="A0A1Q9EUX2"/>
<keyword evidence="3" id="KW-1185">Reference proteome</keyword>
<feature type="coiled-coil region" evidence="1">
    <location>
        <begin position="205"/>
        <end position="232"/>
    </location>
</feature>
<organism evidence="2 3">
    <name type="scientific">Symbiodinium microadriaticum</name>
    <name type="common">Dinoflagellate</name>
    <name type="synonym">Zooxanthella microadriatica</name>
    <dbReference type="NCBI Taxonomy" id="2951"/>
    <lineage>
        <taxon>Eukaryota</taxon>
        <taxon>Sar</taxon>
        <taxon>Alveolata</taxon>
        <taxon>Dinophyceae</taxon>
        <taxon>Suessiales</taxon>
        <taxon>Symbiodiniaceae</taxon>
        <taxon>Symbiodinium</taxon>
    </lineage>
</organism>
<evidence type="ECO:0000313" key="2">
    <source>
        <dbReference type="EMBL" id="OLQ11218.1"/>
    </source>
</evidence>
<comment type="caution">
    <text evidence="2">The sequence shown here is derived from an EMBL/GenBank/DDBJ whole genome shotgun (WGS) entry which is preliminary data.</text>
</comment>
<evidence type="ECO:0000313" key="3">
    <source>
        <dbReference type="Proteomes" id="UP000186817"/>
    </source>
</evidence>